<feature type="domain" description="DUS-like FMN-binding" evidence="1">
    <location>
        <begin position="104"/>
        <end position="160"/>
    </location>
</feature>
<dbReference type="Pfam" id="PF01207">
    <property type="entry name" value="Dus"/>
    <property type="match status" value="1"/>
</dbReference>
<sequence length="164" mass="17987">MELQYRGKHILAPMVRVGTFPFRMLAAEYGVDITYAEEIVNHRLLRCTRKINKMLGTVDLVEKSTDTFVVQTCDEEKSCGESFSISGGIGAAFLSKPDLILDITGVAAVAVQARKVVDSPRDPAQWDGIAEVVSVLSIPVISNGDVFEYSDYQCIKDATGRLLL</sequence>
<dbReference type="InterPro" id="IPR035587">
    <property type="entry name" value="DUS-like_FMN-bd"/>
</dbReference>
<dbReference type="InterPro" id="IPR013785">
    <property type="entry name" value="Aldolase_TIM"/>
</dbReference>
<dbReference type="SUPFAM" id="SSF51395">
    <property type="entry name" value="FMN-linked oxidoreductases"/>
    <property type="match status" value="1"/>
</dbReference>
<dbReference type="Proteomes" id="UP001497522">
    <property type="component" value="Chromosome 11"/>
</dbReference>
<dbReference type="InterPro" id="IPR052582">
    <property type="entry name" value="tRNA-DUS-like"/>
</dbReference>
<evidence type="ECO:0000313" key="2">
    <source>
        <dbReference type="EMBL" id="CAK9860878.1"/>
    </source>
</evidence>
<dbReference type="Gene3D" id="3.20.20.70">
    <property type="entry name" value="Aldolase class I"/>
    <property type="match status" value="2"/>
</dbReference>
<reference evidence="2" key="1">
    <citation type="submission" date="2024-03" db="EMBL/GenBank/DDBJ databases">
        <authorList>
            <consortium name="ELIXIR-Norway"/>
            <consortium name="Elixir Norway"/>
        </authorList>
    </citation>
    <scope>NUCLEOTIDE SEQUENCE</scope>
</reference>
<gene>
    <name evidence="2" type="ORF">CSSPJE1EN2_LOCUS3873</name>
</gene>
<dbReference type="PANTHER" id="PTHR45936:SF1">
    <property type="entry name" value="TRNA-DIHYDROURIDINE(20) SYNTHASE [NAD(P)+]-LIKE"/>
    <property type="match status" value="1"/>
</dbReference>
<name>A0ABP1AEI2_9BRYO</name>
<evidence type="ECO:0000313" key="3">
    <source>
        <dbReference type="Proteomes" id="UP001497522"/>
    </source>
</evidence>
<proteinExistence type="predicted"/>
<dbReference type="EMBL" id="OZ023712">
    <property type="protein sequence ID" value="CAK9860878.1"/>
    <property type="molecule type" value="Genomic_DNA"/>
</dbReference>
<keyword evidence="3" id="KW-1185">Reference proteome</keyword>
<dbReference type="CDD" id="cd02801">
    <property type="entry name" value="DUS_like_FMN"/>
    <property type="match status" value="1"/>
</dbReference>
<dbReference type="PANTHER" id="PTHR45936">
    <property type="entry name" value="TRNA-DIHYDROURIDINE(20) SYNTHASE [NAD(P)+]-LIKE"/>
    <property type="match status" value="1"/>
</dbReference>
<organism evidence="2 3">
    <name type="scientific">Sphagnum jensenii</name>
    <dbReference type="NCBI Taxonomy" id="128206"/>
    <lineage>
        <taxon>Eukaryota</taxon>
        <taxon>Viridiplantae</taxon>
        <taxon>Streptophyta</taxon>
        <taxon>Embryophyta</taxon>
        <taxon>Bryophyta</taxon>
        <taxon>Sphagnophytina</taxon>
        <taxon>Sphagnopsida</taxon>
        <taxon>Sphagnales</taxon>
        <taxon>Sphagnaceae</taxon>
        <taxon>Sphagnum</taxon>
    </lineage>
</organism>
<evidence type="ECO:0000259" key="1">
    <source>
        <dbReference type="Pfam" id="PF01207"/>
    </source>
</evidence>
<protein>
    <recommendedName>
        <fullName evidence="1">DUS-like FMN-binding domain-containing protein</fullName>
    </recommendedName>
</protein>
<accession>A0ABP1AEI2</accession>